<keyword evidence="1" id="KW-0732">Signal</keyword>
<reference evidence="5" key="1">
    <citation type="submission" date="2016-10" db="EMBL/GenBank/DDBJ databases">
        <authorList>
            <person name="Varghese N."/>
            <person name="Submissions S."/>
        </authorList>
    </citation>
    <scope>NUCLEOTIDE SEQUENCE [LARGE SCALE GENOMIC DNA]</scope>
    <source>
        <strain evidence="5">B4,CECT 8067,JCM 17497</strain>
    </source>
</reference>
<feature type="domain" description="DUF7350" evidence="3">
    <location>
        <begin position="259"/>
        <end position="378"/>
    </location>
</feature>
<dbReference type="AlphaFoldDB" id="A0A1G9AHU3"/>
<evidence type="ECO:0000313" key="4">
    <source>
        <dbReference type="EMBL" id="SDK26929.1"/>
    </source>
</evidence>
<sequence>MRRRDVLASGGCLLAAGSAGCLETLRREDAWRELVVDPPEGVYVPPHADGMVTYGTTSADGREISLLASRPHSFWTVAGAERSRADVRSRHDLHLMVDVRDVETGAIVPAPVTTKVRRAESNGREDDRIDERSLWPMLSQRMSPHYGDNVPLEGDGTYVATIEVGPTSANAIGSRLDALEEPTAVDVEFEFDAAEIDGLERRLIDEDEGRGEPGALEPMVAHTGHDHDAAHAGHDHDVGSDHERARDAPLEAAFDSEDATRLGSEASEDIDYTAALVAADKRDGGGPALAVTARTAYNRYPLPFASLAATILSDDERLAGGSLRETVGSRIGHQYRTPVDPSVLEKGDELSIGLETPPQMARHEGYETAFLETETVTIALK</sequence>
<dbReference type="Pfam" id="PF24041">
    <property type="entry name" value="DUF7350"/>
    <property type="match status" value="1"/>
</dbReference>
<dbReference type="InterPro" id="IPR018470">
    <property type="entry name" value="Metal-bd_Tp34-typ"/>
</dbReference>
<keyword evidence="5" id="KW-1185">Reference proteome</keyword>
<evidence type="ECO:0000259" key="3">
    <source>
        <dbReference type="Pfam" id="PF24041"/>
    </source>
</evidence>
<protein>
    <submittedName>
        <fullName evidence="4">Fe2+ transport protein</fullName>
    </submittedName>
</protein>
<dbReference type="STRING" id="1095776.SAMN04515672_2750"/>
<proteinExistence type="predicted"/>
<dbReference type="InterPro" id="IPR038482">
    <property type="entry name" value="Tp34-type_sf"/>
</dbReference>
<feature type="region of interest" description="Disordered" evidence="2">
    <location>
        <begin position="225"/>
        <end position="244"/>
    </location>
</feature>
<accession>A0A1G9AHU3</accession>
<dbReference type="RefSeq" id="WP_090307730.1">
    <property type="nucleotide sequence ID" value="NZ_FNFE01000003.1"/>
</dbReference>
<dbReference type="Proteomes" id="UP000198882">
    <property type="component" value="Unassembled WGS sequence"/>
</dbReference>
<dbReference type="EMBL" id="FNFE01000003">
    <property type="protein sequence ID" value="SDK26929.1"/>
    <property type="molecule type" value="Genomic_DNA"/>
</dbReference>
<dbReference type="PROSITE" id="PS51257">
    <property type="entry name" value="PROKAR_LIPOPROTEIN"/>
    <property type="match status" value="1"/>
</dbReference>
<evidence type="ECO:0000256" key="1">
    <source>
        <dbReference type="ARBA" id="ARBA00022729"/>
    </source>
</evidence>
<name>A0A1G9AHU3_9EURY</name>
<dbReference type="Gene3D" id="2.60.40.2480">
    <property type="entry name" value="Periplasmic metal-binding protein Tp34-type"/>
    <property type="match status" value="1"/>
</dbReference>
<dbReference type="Pfam" id="PF10634">
    <property type="entry name" value="Iron_transport"/>
    <property type="match status" value="1"/>
</dbReference>
<organism evidence="4 5">
    <name type="scientific">Natronorubrum texcoconense</name>
    <dbReference type="NCBI Taxonomy" id="1095776"/>
    <lineage>
        <taxon>Archaea</taxon>
        <taxon>Methanobacteriati</taxon>
        <taxon>Methanobacteriota</taxon>
        <taxon>Stenosarchaea group</taxon>
        <taxon>Halobacteria</taxon>
        <taxon>Halobacteriales</taxon>
        <taxon>Natrialbaceae</taxon>
        <taxon>Natronorubrum</taxon>
    </lineage>
</organism>
<evidence type="ECO:0000256" key="2">
    <source>
        <dbReference type="SAM" id="MobiDB-lite"/>
    </source>
</evidence>
<dbReference type="OrthoDB" id="156174at2157"/>
<dbReference type="InterPro" id="IPR055774">
    <property type="entry name" value="DUF7350"/>
</dbReference>
<evidence type="ECO:0000313" key="5">
    <source>
        <dbReference type="Proteomes" id="UP000198882"/>
    </source>
</evidence>
<gene>
    <name evidence="4" type="ORF">SAMN04515672_2750</name>
</gene>